<dbReference type="Proteomes" id="UP001458880">
    <property type="component" value="Unassembled WGS sequence"/>
</dbReference>
<keyword evidence="3" id="KW-1185">Reference proteome</keyword>
<evidence type="ECO:0000313" key="3">
    <source>
        <dbReference type="Proteomes" id="UP001458880"/>
    </source>
</evidence>
<evidence type="ECO:0000256" key="1">
    <source>
        <dbReference type="SAM" id="SignalP"/>
    </source>
</evidence>
<comment type="caution">
    <text evidence="2">The sequence shown here is derived from an EMBL/GenBank/DDBJ whole genome shotgun (WGS) entry which is preliminary data.</text>
</comment>
<protein>
    <submittedName>
        <fullName evidence="2">Uncharacterized protein</fullName>
    </submittedName>
</protein>
<sequence>MKVLITCLVITFVVGGNAHPFLRNELIKTQEKRSVDSFAEVRLSFQVCIQVMFTKHHISLVRVIQGTSQKYTK</sequence>
<proteinExistence type="predicted"/>
<feature type="signal peptide" evidence="1">
    <location>
        <begin position="1"/>
        <end position="18"/>
    </location>
</feature>
<dbReference type="EMBL" id="JASPKY010000366">
    <property type="protein sequence ID" value="KAK9703620.1"/>
    <property type="molecule type" value="Genomic_DNA"/>
</dbReference>
<evidence type="ECO:0000313" key="2">
    <source>
        <dbReference type="EMBL" id="KAK9703620.1"/>
    </source>
</evidence>
<reference evidence="2 3" key="1">
    <citation type="journal article" date="2024" name="BMC Genomics">
        <title>De novo assembly and annotation of Popillia japonica's genome with initial clues to its potential as an invasive pest.</title>
        <authorList>
            <person name="Cucini C."/>
            <person name="Boschi S."/>
            <person name="Funari R."/>
            <person name="Cardaioli E."/>
            <person name="Iannotti N."/>
            <person name="Marturano G."/>
            <person name="Paoli F."/>
            <person name="Bruttini M."/>
            <person name="Carapelli A."/>
            <person name="Frati F."/>
            <person name="Nardi F."/>
        </authorList>
    </citation>
    <scope>NUCLEOTIDE SEQUENCE [LARGE SCALE GENOMIC DNA]</scope>
    <source>
        <strain evidence="2">DMR45628</strain>
    </source>
</reference>
<keyword evidence="1" id="KW-0732">Signal</keyword>
<dbReference type="AlphaFoldDB" id="A0AAW1JJ13"/>
<accession>A0AAW1JJ13</accession>
<name>A0AAW1JJ13_POPJA</name>
<organism evidence="2 3">
    <name type="scientific">Popillia japonica</name>
    <name type="common">Japanese beetle</name>
    <dbReference type="NCBI Taxonomy" id="7064"/>
    <lineage>
        <taxon>Eukaryota</taxon>
        <taxon>Metazoa</taxon>
        <taxon>Ecdysozoa</taxon>
        <taxon>Arthropoda</taxon>
        <taxon>Hexapoda</taxon>
        <taxon>Insecta</taxon>
        <taxon>Pterygota</taxon>
        <taxon>Neoptera</taxon>
        <taxon>Endopterygota</taxon>
        <taxon>Coleoptera</taxon>
        <taxon>Polyphaga</taxon>
        <taxon>Scarabaeiformia</taxon>
        <taxon>Scarabaeidae</taxon>
        <taxon>Rutelinae</taxon>
        <taxon>Popillia</taxon>
    </lineage>
</organism>
<gene>
    <name evidence="2" type="ORF">QE152_g29242</name>
</gene>
<feature type="chain" id="PRO_5043418749" evidence="1">
    <location>
        <begin position="19"/>
        <end position="73"/>
    </location>
</feature>